<sequence length="266" mass="26940">MSTPNSLDDELAGRVAVVTGAGRGIGAVTAALLARRGAAVALLDRDEPGAKRVAAEIEQAGGRALAIGADLLDPAAIEAAFARVRDELGGVDALVLNHTVHPCGSVLETDAGEWDLSLEINLRGTFLCAKAALPSMIERGGGSVVGLASDCVIRSCRNAAAYVASKAGIVALMRSIAIDYAADNVRANAVTPGATDTPGLRGAFSVEGRDLEESIARAAGQSPLGRLGAPKDVAEMIAFVCSDRAAFVTGAELLVDGGMTIGYAAD</sequence>
<dbReference type="GO" id="GO:0016491">
    <property type="term" value="F:oxidoreductase activity"/>
    <property type="evidence" value="ECO:0007669"/>
    <property type="project" value="UniProtKB-KW"/>
</dbReference>
<dbReference type="Proteomes" id="UP000585272">
    <property type="component" value="Unassembled WGS sequence"/>
</dbReference>
<evidence type="ECO:0000256" key="2">
    <source>
        <dbReference type="ARBA" id="ARBA00023002"/>
    </source>
</evidence>
<dbReference type="PRINTS" id="PR00080">
    <property type="entry name" value="SDRFAMILY"/>
</dbReference>
<dbReference type="PRINTS" id="PR00081">
    <property type="entry name" value="GDHRDH"/>
</dbReference>
<dbReference type="EMBL" id="JACHNU010000001">
    <property type="protein sequence ID" value="MBB4662019.1"/>
    <property type="molecule type" value="Genomic_DNA"/>
</dbReference>
<dbReference type="CDD" id="cd05233">
    <property type="entry name" value="SDR_c"/>
    <property type="match status" value="1"/>
</dbReference>
<accession>A0A840IAU7</accession>
<keyword evidence="4" id="KW-1185">Reference proteome</keyword>
<dbReference type="InterPro" id="IPR036291">
    <property type="entry name" value="NAD(P)-bd_dom_sf"/>
</dbReference>
<organism evidence="3 4">
    <name type="scientific">Conexibacter arvalis</name>
    <dbReference type="NCBI Taxonomy" id="912552"/>
    <lineage>
        <taxon>Bacteria</taxon>
        <taxon>Bacillati</taxon>
        <taxon>Actinomycetota</taxon>
        <taxon>Thermoleophilia</taxon>
        <taxon>Solirubrobacterales</taxon>
        <taxon>Conexibacteraceae</taxon>
        <taxon>Conexibacter</taxon>
    </lineage>
</organism>
<proteinExistence type="inferred from homology"/>
<keyword evidence="2" id="KW-0560">Oxidoreductase</keyword>
<dbReference type="PROSITE" id="PS00061">
    <property type="entry name" value="ADH_SHORT"/>
    <property type="match status" value="1"/>
</dbReference>
<evidence type="ECO:0000256" key="1">
    <source>
        <dbReference type="ARBA" id="ARBA00006484"/>
    </source>
</evidence>
<dbReference type="AlphaFoldDB" id="A0A840IAU7"/>
<protein>
    <submittedName>
        <fullName evidence="3">NAD(P)-dependent dehydrogenase (Short-subunit alcohol dehydrogenase family)</fullName>
    </submittedName>
</protein>
<comment type="similarity">
    <text evidence="1">Belongs to the short-chain dehydrogenases/reductases (SDR) family.</text>
</comment>
<dbReference type="InterPro" id="IPR020904">
    <property type="entry name" value="Sc_DH/Rdtase_CS"/>
</dbReference>
<evidence type="ECO:0000313" key="4">
    <source>
        <dbReference type="Proteomes" id="UP000585272"/>
    </source>
</evidence>
<evidence type="ECO:0000313" key="3">
    <source>
        <dbReference type="EMBL" id="MBB4662019.1"/>
    </source>
</evidence>
<dbReference type="InterPro" id="IPR002347">
    <property type="entry name" value="SDR_fam"/>
</dbReference>
<dbReference type="Pfam" id="PF13561">
    <property type="entry name" value="adh_short_C2"/>
    <property type="match status" value="1"/>
</dbReference>
<dbReference type="RefSeq" id="WP_183340678.1">
    <property type="nucleotide sequence ID" value="NZ_JACHNU010000001.1"/>
</dbReference>
<gene>
    <name evidence="3" type="ORF">BDZ31_001592</name>
</gene>
<name>A0A840IAU7_9ACTN</name>
<comment type="caution">
    <text evidence="3">The sequence shown here is derived from an EMBL/GenBank/DDBJ whole genome shotgun (WGS) entry which is preliminary data.</text>
</comment>
<dbReference type="SUPFAM" id="SSF51735">
    <property type="entry name" value="NAD(P)-binding Rossmann-fold domains"/>
    <property type="match status" value="1"/>
</dbReference>
<dbReference type="PANTHER" id="PTHR24321">
    <property type="entry name" value="DEHYDROGENASES, SHORT CHAIN"/>
    <property type="match status" value="1"/>
</dbReference>
<dbReference type="FunFam" id="3.40.50.720:FF:000084">
    <property type="entry name" value="Short-chain dehydrogenase reductase"/>
    <property type="match status" value="1"/>
</dbReference>
<dbReference type="Gene3D" id="3.40.50.720">
    <property type="entry name" value="NAD(P)-binding Rossmann-like Domain"/>
    <property type="match status" value="1"/>
</dbReference>
<reference evidence="3 4" key="1">
    <citation type="submission" date="2020-08" db="EMBL/GenBank/DDBJ databases">
        <title>Genomic Encyclopedia of Archaeal and Bacterial Type Strains, Phase II (KMG-II): from individual species to whole genera.</title>
        <authorList>
            <person name="Goeker M."/>
        </authorList>
    </citation>
    <scope>NUCLEOTIDE SEQUENCE [LARGE SCALE GENOMIC DNA]</scope>
    <source>
        <strain evidence="3 4">DSM 23288</strain>
    </source>
</reference>
<dbReference type="PANTHER" id="PTHR24321:SF8">
    <property type="entry name" value="ESTRADIOL 17-BETA-DEHYDROGENASE 8-RELATED"/>
    <property type="match status" value="1"/>
</dbReference>